<keyword evidence="2" id="KW-1185">Reference proteome</keyword>
<dbReference type="AlphaFoldDB" id="A0A3M7Q6M9"/>
<evidence type="ECO:0000313" key="1">
    <source>
        <dbReference type="EMBL" id="RNA06844.1"/>
    </source>
</evidence>
<comment type="caution">
    <text evidence="1">The sequence shown here is derived from an EMBL/GenBank/DDBJ whole genome shotgun (WGS) entry which is preliminary data.</text>
</comment>
<protein>
    <submittedName>
        <fullName evidence="1">Uncharacterized protein</fullName>
    </submittedName>
</protein>
<dbReference type="EMBL" id="REGN01007266">
    <property type="protein sequence ID" value="RNA06844.1"/>
    <property type="molecule type" value="Genomic_DNA"/>
</dbReference>
<proteinExistence type="predicted"/>
<evidence type="ECO:0000313" key="2">
    <source>
        <dbReference type="Proteomes" id="UP000276133"/>
    </source>
</evidence>
<reference evidence="1 2" key="1">
    <citation type="journal article" date="2018" name="Sci. Rep.">
        <title>Genomic signatures of local adaptation to the degree of environmental predictability in rotifers.</title>
        <authorList>
            <person name="Franch-Gras L."/>
            <person name="Hahn C."/>
            <person name="Garcia-Roger E.M."/>
            <person name="Carmona M.J."/>
            <person name="Serra M."/>
            <person name="Gomez A."/>
        </authorList>
    </citation>
    <scope>NUCLEOTIDE SEQUENCE [LARGE SCALE GENOMIC DNA]</scope>
    <source>
        <strain evidence="1">HYR1</strain>
    </source>
</reference>
<accession>A0A3M7Q6M9</accession>
<dbReference type="Proteomes" id="UP000276133">
    <property type="component" value="Unassembled WGS sequence"/>
</dbReference>
<sequence length="65" mass="7693">MASQQTCKRDTQMFGLSKAQTFVLNFFAIFWAKEFKLMASWSRRIPHHRVHTITNKIKIYVGSMQ</sequence>
<name>A0A3M7Q6M9_BRAPC</name>
<gene>
    <name evidence="1" type="ORF">BpHYR1_022885</name>
</gene>
<organism evidence="1 2">
    <name type="scientific">Brachionus plicatilis</name>
    <name type="common">Marine rotifer</name>
    <name type="synonym">Brachionus muelleri</name>
    <dbReference type="NCBI Taxonomy" id="10195"/>
    <lineage>
        <taxon>Eukaryota</taxon>
        <taxon>Metazoa</taxon>
        <taxon>Spiralia</taxon>
        <taxon>Gnathifera</taxon>
        <taxon>Rotifera</taxon>
        <taxon>Eurotatoria</taxon>
        <taxon>Monogononta</taxon>
        <taxon>Pseudotrocha</taxon>
        <taxon>Ploima</taxon>
        <taxon>Brachionidae</taxon>
        <taxon>Brachionus</taxon>
    </lineage>
</organism>